<evidence type="ECO:0000256" key="3">
    <source>
        <dbReference type="ARBA" id="ARBA00023015"/>
    </source>
</evidence>
<keyword evidence="1 6" id="KW-0597">Phosphoprotein</keyword>
<evidence type="ECO:0000313" key="11">
    <source>
        <dbReference type="Proteomes" id="UP000222056"/>
    </source>
</evidence>
<dbReference type="GO" id="GO:0006355">
    <property type="term" value="P:regulation of DNA-templated transcription"/>
    <property type="evidence" value="ECO:0007669"/>
    <property type="project" value="InterPro"/>
</dbReference>
<name>A0A1H6FZJ1_THEAL</name>
<dbReference type="AlphaFoldDB" id="A0A1H6FZJ1"/>
<dbReference type="GO" id="GO:0032993">
    <property type="term" value="C:protein-DNA complex"/>
    <property type="evidence" value="ECO:0007669"/>
    <property type="project" value="TreeGrafter"/>
</dbReference>
<evidence type="ECO:0000313" key="10">
    <source>
        <dbReference type="EMBL" id="SEH16226.1"/>
    </source>
</evidence>
<dbReference type="InterPro" id="IPR001867">
    <property type="entry name" value="OmpR/PhoB-type_DNA-bd"/>
</dbReference>
<feature type="modified residue" description="4-aspartylphosphate" evidence="6">
    <location>
        <position position="53"/>
    </location>
</feature>
<dbReference type="InterPro" id="IPR039420">
    <property type="entry name" value="WalR-like"/>
</dbReference>
<dbReference type="InterPro" id="IPR036388">
    <property type="entry name" value="WH-like_DNA-bd_sf"/>
</dbReference>
<evidence type="ECO:0000259" key="8">
    <source>
        <dbReference type="PROSITE" id="PS50110"/>
    </source>
</evidence>
<dbReference type="Pfam" id="PF00072">
    <property type="entry name" value="Response_reg"/>
    <property type="match status" value="1"/>
</dbReference>
<feature type="domain" description="Response regulatory" evidence="8">
    <location>
        <begin position="4"/>
        <end position="117"/>
    </location>
</feature>
<dbReference type="PANTHER" id="PTHR48111">
    <property type="entry name" value="REGULATOR OF RPOS"/>
    <property type="match status" value="1"/>
</dbReference>
<dbReference type="PANTHER" id="PTHR48111:SF1">
    <property type="entry name" value="TWO-COMPONENT RESPONSE REGULATOR ORR33"/>
    <property type="match status" value="1"/>
</dbReference>
<dbReference type="InterPro" id="IPR001789">
    <property type="entry name" value="Sig_transdc_resp-reg_receiver"/>
</dbReference>
<dbReference type="Proteomes" id="UP000222056">
    <property type="component" value="Unassembled WGS sequence"/>
</dbReference>
<reference evidence="11" key="1">
    <citation type="submission" date="2016-10" db="EMBL/GenBank/DDBJ databases">
        <authorList>
            <person name="Varghese N."/>
            <person name="Submissions S."/>
        </authorList>
    </citation>
    <scope>NUCLEOTIDE SEQUENCE [LARGE SCALE GENOMIC DNA]</scope>
    <source>
        <strain evidence="11">ATCC 35263</strain>
    </source>
</reference>
<dbReference type="SMART" id="SM00862">
    <property type="entry name" value="Trans_reg_C"/>
    <property type="match status" value="1"/>
</dbReference>
<dbReference type="Gene3D" id="1.10.10.10">
    <property type="entry name" value="Winged helix-like DNA-binding domain superfamily/Winged helix DNA-binding domain"/>
    <property type="match status" value="1"/>
</dbReference>
<protein>
    <submittedName>
        <fullName evidence="10">DNA-binding response regulator, OmpR family, contains REC and winged-helix (WHTH) domain</fullName>
    </submittedName>
</protein>
<evidence type="ECO:0000256" key="6">
    <source>
        <dbReference type="PROSITE-ProRule" id="PRU00169"/>
    </source>
</evidence>
<dbReference type="InterPro" id="IPR016032">
    <property type="entry name" value="Sig_transdc_resp-reg_C-effctor"/>
</dbReference>
<dbReference type="Gene3D" id="3.40.50.2300">
    <property type="match status" value="1"/>
</dbReference>
<dbReference type="SUPFAM" id="SSF46894">
    <property type="entry name" value="C-terminal effector domain of the bipartite response regulators"/>
    <property type="match status" value="1"/>
</dbReference>
<dbReference type="GO" id="GO:0000976">
    <property type="term" value="F:transcription cis-regulatory region binding"/>
    <property type="evidence" value="ECO:0007669"/>
    <property type="project" value="TreeGrafter"/>
</dbReference>
<sequence>MNEKILVIDDEPSVHEVVRAYLEREGFIVYSADNGLEGLRLAESKQPALLVLDLMLPDLSGEEICREVRRRSDVPILMLTAKSAEEDRVTGLELGADDYLAKPFSPRELVARVKAVLRRTGGGDVPLVEHLSFDGGALRIDTSRREVVAGDRTVDLTPSEYALLLALAQYPGRVYSRFELINRVRGYDFEGYERTIDAHVKNLRKKIEPDPARPRYVETVHGVGYRLGAKPS</sequence>
<keyword evidence="5" id="KW-0804">Transcription</keyword>
<keyword evidence="4 7" id="KW-0238">DNA-binding</keyword>
<keyword evidence="11" id="KW-1185">Reference proteome</keyword>
<dbReference type="EMBL" id="FNWJ01000003">
    <property type="protein sequence ID" value="SEH16226.1"/>
    <property type="molecule type" value="Genomic_DNA"/>
</dbReference>
<evidence type="ECO:0000259" key="9">
    <source>
        <dbReference type="PROSITE" id="PS51755"/>
    </source>
</evidence>
<dbReference type="CDD" id="cd00383">
    <property type="entry name" value="trans_reg_C"/>
    <property type="match status" value="1"/>
</dbReference>
<accession>A0A1H6FZJ1</accession>
<evidence type="ECO:0000256" key="4">
    <source>
        <dbReference type="ARBA" id="ARBA00023125"/>
    </source>
</evidence>
<gene>
    <name evidence="10" type="ORF">SAMN02745716_2118</name>
</gene>
<evidence type="ECO:0000256" key="5">
    <source>
        <dbReference type="ARBA" id="ARBA00023163"/>
    </source>
</evidence>
<dbReference type="GO" id="GO:0000156">
    <property type="term" value="F:phosphorelay response regulator activity"/>
    <property type="evidence" value="ECO:0007669"/>
    <property type="project" value="TreeGrafter"/>
</dbReference>
<dbReference type="GO" id="GO:0005829">
    <property type="term" value="C:cytosol"/>
    <property type="evidence" value="ECO:0007669"/>
    <property type="project" value="TreeGrafter"/>
</dbReference>
<dbReference type="Pfam" id="PF00486">
    <property type="entry name" value="Trans_reg_C"/>
    <property type="match status" value="1"/>
</dbReference>
<dbReference type="STRING" id="29539.SAMN02745716_2118"/>
<evidence type="ECO:0000256" key="2">
    <source>
        <dbReference type="ARBA" id="ARBA00023012"/>
    </source>
</evidence>
<feature type="DNA-binding region" description="OmpR/PhoB-type" evidence="7">
    <location>
        <begin position="128"/>
        <end position="229"/>
    </location>
</feature>
<organism evidence="10 11">
    <name type="scientific">Thermoleophilum album</name>
    <dbReference type="NCBI Taxonomy" id="29539"/>
    <lineage>
        <taxon>Bacteria</taxon>
        <taxon>Bacillati</taxon>
        <taxon>Actinomycetota</taxon>
        <taxon>Thermoleophilia</taxon>
        <taxon>Thermoleophilales</taxon>
        <taxon>Thermoleophilaceae</taxon>
        <taxon>Thermoleophilum</taxon>
    </lineage>
</organism>
<proteinExistence type="predicted"/>
<dbReference type="PROSITE" id="PS51755">
    <property type="entry name" value="OMPR_PHOB"/>
    <property type="match status" value="1"/>
</dbReference>
<dbReference type="SMART" id="SM00448">
    <property type="entry name" value="REC"/>
    <property type="match status" value="1"/>
</dbReference>
<dbReference type="FunFam" id="1.10.10.10:FF:000018">
    <property type="entry name" value="DNA-binding response regulator ResD"/>
    <property type="match status" value="1"/>
</dbReference>
<feature type="domain" description="OmpR/PhoB-type" evidence="9">
    <location>
        <begin position="128"/>
        <end position="229"/>
    </location>
</feature>
<dbReference type="FunFam" id="3.40.50.2300:FF:000001">
    <property type="entry name" value="DNA-binding response regulator PhoB"/>
    <property type="match status" value="1"/>
</dbReference>
<dbReference type="InterPro" id="IPR011006">
    <property type="entry name" value="CheY-like_superfamily"/>
</dbReference>
<keyword evidence="2" id="KW-0902">Two-component regulatory system</keyword>
<dbReference type="PROSITE" id="PS50110">
    <property type="entry name" value="RESPONSE_REGULATORY"/>
    <property type="match status" value="1"/>
</dbReference>
<dbReference type="Gene3D" id="6.10.250.690">
    <property type="match status" value="1"/>
</dbReference>
<evidence type="ECO:0000256" key="7">
    <source>
        <dbReference type="PROSITE-ProRule" id="PRU01091"/>
    </source>
</evidence>
<dbReference type="SUPFAM" id="SSF52172">
    <property type="entry name" value="CheY-like"/>
    <property type="match status" value="1"/>
</dbReference>
<keyword evidence="3" id="KW-0805">Transcription regulation</keyword>
<evidence type="ECO:0000256" key="1">
    <source>
        <dbReference type="ARBA" id="ARBA00022553"/>
    </source>
</evidence>